<evidence type="ECO:0000313" key="3">
    <source>
        <dbReference type="EMBL" id="MBC5723831.1"/>
    </source>
</evidence>
<dbReference type="GO" id="GO:0016620">
    <property type="term" value="F:oxidoreductase activity, acting on the aldehyde or oxo group of donors, NAD or NADP as acceptor"/>
    <property type="evidence" value="ECO:0007669"/>
    <property type="project" value="InterPro"/>
</dbReference>
<sequence length="456" mass="49765">MDTQEYLQSLVDAARAAQKEFEKMSQEQVDAAAKAIGKAIYDHAEELAKMAVEETRMGRVDSKIAKCKNKSKSTWWRMKDQKSRGIIERDEVNGIMKVAKPIGVVGCVTATTNPVINPMHNSMCALKCGNAVIICPHPRAKGVGVRAVELMNEALDKLGMPKNLIQIIKEPTMELSAGLMKTVDLCICTGGPGLVKVAYSSGKPALGVGQGNVQVLVDRDVDYDEVAKMVIAGRTFDNGVLCTCEQNVICPKDKVDEMVAALRANGAYYIDNQADADKVRNSAFPDGVFNKEWTGTTIQQMADLAGLEGIPEDTKVLVCCTKGYARQEVLAKEKLFPMLALFTYDTWEECMEIARANLEMEGMGHSVVIHSNNTEHIEAVPTVVNVSRYAVNQVGGTALGGAMDNGLNPTTTLGCGTWGNNAISENLWFTHLMNVSRISYKVPDMYIPTDEEIWAD</sequence>
<dbReference type="InterPro" id="IPR016161">
    <property type="entry name" value="Ald_DH/histidinol_DH"/>
</dbReference>
<dbReference type="Proteomes" id="UP000628736">
    <property type="component" value="Unassembled WGS sequence"/>
</dbReference>
<gene>
    <name evidence="3" type="ORF">H8S11_13610</name>
</gene>
<comment type="caution">
    <text evidence="3">The sequence shown here is derived from an EMBL/GenBank/DDBJ whole genome shotgun (WGS) entry which is preliminary data.</text>
</comment>
<dbReference type="RefSeq" id="WP_186853521.1">
    <property type="nucleotide sequence ID" value="NZ_JACOPO010000021.1"/>
</dbReference>
<protein>
    <submittedName>
        <fullName evidence="3">Aldehyde dehydrogenase family protein</fullName>
    </submittedName>
</protein>
<dbReference type="Gene3D" id="3.40.309.10">
    <property type="entry name" value="Aldehyde Dehydrogenase, Chain A, domain 2"/>
    <property type="match status" value="1"/>
</dbReference>
<dbReference type="Gene3D" id="3.40.605.10">
    <property type="entry name" value="Aldehyde Dehydrogenase, Chain A, domain 1"/>
    <property type="match status" value="1"/>
</dbReference>
<dbReference type="EMBL" id="JACOPO010000021">
    <property type="protein sequence ID" value="MBC5723831.1"/>
    <property type="molecule type" value="Genomic_DNA"/>
</dbReference>
<dbReference type="InterPro" id="IPR015590">
    <property type="entry name" value="Aldehyde_DH_dom"/>
</dbReference>
<dbReference type="InterPro" id="IPR016163">
    <property type="entry name" value="Ald_DH_C"/>
</dbReference>
<keyword evidence="4" id="KW-1185">Reference proteome</keyword>
<accession>A0A8J6MDY9</accession>
<organism evidence="3 4">
    <name type="scientific">Flintibacter hominis</name>
    <dbReference type="NCBI Taxonomy" id="2763048"/>
    <lineage>
        <taxon>Bacteria</taxon>
        <taxon>Bacillati</taxon>
        <taxon>Bacillota</taxon>
        <taxon>Clostridia</taxon>
        <taxon>Eubacteriales</taxon>
        <taxon>Flintibacter</taxon>
    </lineage>
</organism>
<reference evidence="3" key="1">
    <citation type="submission" date="2020-08" db="EMBL/GenBank/DDBJ databases">
        <title>Genome public.</title>
        <authorList>
            <person name="Liu C."/>
            <person name="Sun Q."/>
        </authorList>
    </citation>
    <scope>NUCLEOTIDE SEQUENCE</scope>
    <source>
        <strain evidence="3">NSJ-23</strain>
    </source>
</reference>
<dbReference type="InterPro" id="IPR016162">
    <property type="entry name" value="Ald_DH_N"/>
</dbReference>
<dbReference type="PANTHER" id="PTHR11699">
    <property type="entry name" value="ALDEHYDE DEHYDROGENASE-RELATED"/>
    <property type="match status" value="1"/>
</dbReference>
<proteinExistence type="predicted"/>
<evidence type="ECO:0000313" key="4">
    <source>
        <dbReference type="Proteomes" id="UP000628736"/>
    </source>
</evidence>
<dbReference type="Pfam" id="PF00171">
    <property type="entry name" value="Aldedh"/>
    <property type="match status" value="1"/>
</dbReference>
<dbReference type="SUPFAM" id="SSF53720">
    <property type="entry name" value="ALDH-like"/>
    <property type="match status" value="1"/>
</dbReference>
<evidence type="ECO:0000256" key="1">
    <source>
        <dbReference type="ARBA" id="ARBA00023002"/>
    </source>
</evidence>
<evidence type="ECO:0000259" key="2">
    <source>
        <dbReference type="Pfam" id="PF00171"/>
    </source>
</evidence>
<keyword evidence="1" id="KW-0560">Oxidoreductase</keyword>
<name>A0A8J6MDY9_9FIRM</name>
<feature type="domain" description="Aldehyde dehydrogenase" evidence="2">
    <location>
        <begin position="3"/>
        <end position="394"/>
    </location>
</feature>
<dbReference type="AlphaFoldDB" id="A0A8J6MDY9"/>